<dbReference type="EMBL" id="FORC01000004">
    <property type="protein sequence ID" value="SFJ13038.1"/>
    <property type="molecule type" value="Genomic_DNA"/>
</dbReference>
<keyword evidence="2" id="KW-1185">Reference proteome</keyword>
<accession>A0A1I3NUP4</accession>
<dbReference type="GO" id="GO:0003677">
    <property type="term" value="F:DNA binding"/>
    <property type="evidence" value="ECO:0007669"/>
    <property type="project" value="UniProtKB-KW"/>
</dbReference>
<dbReference type="InterPro" id="IPR016032">
    <property type="entry name" value="Sig_transdc_resp-reg_C-effctor"/>
</dbReference>
<dbReference type="RefSeq" id="WP_074888286.1">
    <property type="nucleotide sequence ID" value="NZ_FORC01000004.1"/>
</dbReference>
<dbReference type="InterPro" id="IPR036388">
    <property type="entry name" value="WH-like_DNA-bd_sf"/>
</dbReference>
<protein>
    <submittedName>
        <fullName evidence="1">DNA-binding transcriptional regulator, CsgD family</fullName>
    </submittedName>
</protein>
<reference evidence="2" key="1">
    <citation type="submission" date="2016-10" db="EMBL/GenBank/DDBJ databases">
        <authorList>
            <person name="Varghese N."/>
            <person name="Submissions S."/>
        </authorList>
    </citation>
    <scope>NUCLEOTIDE SEQUENCE [LARGE SCALE GENOMIC DNA]</scope>
    <source>
        <strain evidence="2">LMG 22563</strain>
    </source>
</reference>
<keyword evidence="1" id="KW-0238">DNA-binding</keyword>
<proteinExistence type="predicted"/>
<dbReference type="OrthoDB" id="6896872at2"/>
<dbReference type="AlphaFoldDB" id="A0A1I3NUP4"/>
<dbReference type="Proteomes" id="UP000183018">
    <property type="component" value="Unassembled WGS sequence"/>
</dbReference>
<dbReference type="GO" id="GO:0006355">
    <property type="term" value="P:regulation of DNA-templated transcription"/>
    <property type="evidence" value="ECO:0007669"/>
    <property type="project" value="InterPro"/>
</dbReference>
<gene>
    <name evidence="1" type="ORF">SAMN05216602_4036</name>
</gene>
<evidence type="ECO:0000313" key="1">
    <source>
        <dbReference type="EMBL" id="SFJ13038.1"/>
    </source>
</evidence>
<evidence type="ECO:0000313" key="2">
    <source>
        <dbReference type="Proteomes" id="UP000183018"/>
    </source>
</evidence>
<dbReference type="Gene3D" id="1.10.10.10">
    <property type="entry name" value="Winged helix-like DNA-binding domain superfamily/Winged helix DNA-binding domain"/>
    <property type="match status" value="1"/>
</dbReference>
<organism evidence="1 2">
    <name type="scientific">Phytopseudomonas argentinensis</name>
    <dbReference type="NCBI Taxonomy" id="289370"/>
    <lineage>
        <taxon>Bacteria</taxon>
        <taxon>Pseudomonadati</taxon>
        <taxon>Pseudomonadota</taxon>
        <taxon>Gammaproteobacteria</taxon>
        <taxon>Pseudomonadales</taxon>
        <taxon>Pseudomonadaceae</taxon>
        <taxon>Phytopseudomonas</taxon>
    </lineage>
</organism>
<dbReference type="SUPFAM" id="SSF46894">
    <property type="entry name" value="C-terminal effector domain of the bipartite response regulators"/>
    <property type="match status" value="1"/>
</dbReference>
<dbReference type="STRING" id="289370.SAMN05216602_4036"/>
<sequence length="124" mass="13494">MPNTITVAGWKGRLDAGLPRRQLEAVLLAATDKTAKEIARAMTISPDGARQLLDAARFKLGMQRTTRGTVLEAWKRGIIAPLAIALLLGSGHNQPTNPIRRPTGPRTTYQVRVARKVDELAFVA</sequence>
<name>A0A1I3NUP4_9GAMM</name>